<reference evidence="2 3" key="1">
    <citation type="submission" date="2014-04" db="EMBL/GenBank/DDBJ databases">
        <authorList>
            <consortium name="DOE Joint Genome Institute"/>
            <person name="Kuo A."/>
            <person name="Gay G."/>
            <person name="Dore J."/>
            <person name="Kohler A."/>
            <person name="Nagy L.G."/>
            <person name="Floudas D."/>
            <person name="Copeland A."/>
            <person name="Barry K.W."/>
            <person name="Cichocki N."/>
            <person name="Veneault-Fourrey C."/>
            <person name="LaButti K."/>
            <person name="Lindquist E.A."/>
            <person name="Lipzen A."/>
            <person name="Lundell T."/>
            <person name="Morin E."/>
            <person name="Murat C."/>
            <person name="Sun H."/>
            <person name="Tunlid A."/>
            <person name="Henrissat B."/>
            <person name="Grigoriev I.V."/>
            <person name="Hibbett D.S."/>
            <person name="Martin F."/>
            <person name="Nordberg H.P."/>
            <person name="Cantor M.N."/>
            <person name="Hua S.X."/>
        </authorList>
    </citation>
    <scope>NUCLEOTIDE SEQUENCE [LARGE SCALE GENOMIC DNA]</scope>
    <source>
        <strain evidence="3">h7</strain>
    </source>
</reference>
<dbReference type="EMBL" id="KN831781">
    <property type="protein sequence ID" value="KIM40917.1"/>
    <property type="molecule type" value="Genomic_DNA"/>
</dbReference>
<protein>
    <submittedName>
        <fullName evidence="2">Uncharacterized protein</fullName>
    </submittedName>
</protein>
<evidence type="ECO:0000313" key="2">
    <source>
        <dbReference type="EMBL" id="KIM40917.1"/>
    </source>
</evidence>
<sequence>MRILYLSFVEDAKAQPSTLNKKRASARPSTQISLASPPKFVLEKFHFTGIEKGNVDSLATALLGEPLLFSQLEELDVCPQCAEDLAFVHRVIRSATRSIKVFTLETGTDTNAEYPGGIDLSLLPNLRVVKIINFIQYTFNGFSPLAPLFAFFDSHQTNNRPWTLEVFELDLTTIIDTKGMARAVTDSVHQWDKLDQDLTSSRFPHLREVNISVDVAVININEMDRLRAAQDMLVNLQRQLARLSSSPIVAVNIEWDVRDNLDDWDW</sequence>
<dbReference type="Proteomes" id="UP000053424">
    <property type="component" value="Unassembled WGS sequence"/>
</dbReference>
<keyword evidence="3" id="KW-1185">Reference proteome</keyword>
<reference evidence="3" key="2">
    <citation type="submission" date="2015-01" db="EMBL/GenBank/DDBJ databases">
        <title>Evolutionary Origins and Diversification of the Mycorrhizal Mutualists.</title>
        <authorList>
            <consortium name="DOE Joint Genome Institute"/>
            <consortium name="Mycorrhizal Genomics Consortium"/>
            <person name="Kohler A."/>
            <person name="Kuo A."/>
            <person name="Nagy L.G."/>
            <person name="Floudas D."/>
            <person name="Copeland A."/>
            <person name="Barry K.W."/>
            <person name="Cichocki N."/>
            <person name="Veneault-Fourrey C."/>
            <person name="LaButti K."/>
            <person name="Lindquist E.A."/>
            <person name="Lipzen A."/>
            <person name="Lundell T."/>
            <person name="Morin E."/>
            <person name="Murat C."/>
            <person name="Riley R."/>
            <person name="Ohm R."/>
            <person name="Sun H."/>
            <person name="Tunlid A."/>
            <person name="Henrissat B."/>
            <person name="Grigoriev I.V."/>
            <person name="Hibbett D.S."/>
            <person name="Martin F."/>
        </authorList>
    </citation>
    <scope>NUCLEOTIDE SEQUENCE [LARGE SCALE GENOMIC DNA]</scope>
    <source>
        <strain evidence="3">h7</strain>
    </source>
</reference>
<dbReference type="AlphaFoldDB" id="A0A0C2YIL4"/>
<dbReference type="HOGENOM" id="CLU_1046048_0_0_1"/>
<gene>
    <name evidence="2" type="ORF">M413DRAFT_155981</name>
</gene>
<keyword evidence="1" id="KW-0175">Coiled coil</keyword>
<proteinExistence type="predicted"/>
<organism evidence="2 3">
    <name type="scientific">Hebeloma cylindrosporum</name>
    <dbReference type="NCBI Taxonomy" id="76867"/>
    <lineage>
        <taxon>Eukaryota</taxon>
        <taxon>Fungi</taxon>
        <taxon>Dikarya</taxon>
        <taxon>Basidiomycota</taxon>
        <taxon>Agaricomycotina</taxon>
        <taxon>Agaricomycetes</taxon>
        <taxon>Agaricomycetidae</taxon>
        <taxon>Agaricales</taxon>
        <taxon>Agaricineae</taxon>
        <taxon>Hymenogastraceae</taxon>
        <taxon>Hebeloma</taxon>
    </lineage>
</organism>
<evidence type="ECO:0000313" key="3">
    <source>
        <dbReference type="Proteomes" id="UP000053424"/>
    </source>
</evidence>
<feature type="coiled-coil region" evidence="1">
    <location>
        <begin position="219"/>
        <end position="246"/>
    </location>
</feature>
<evidence type="ECO:0000256" key="1">
    <source>
        <dbReference type="SAM" id="Coils"/>
    </source>
</evidence>
<name>A0A0C2YIL4_HEBCY</name>
<accession>A0A0C2YIL4</accession>